<organism evidence="2 3">
    <name type="scientific">Dictyobacter kobayashii</name>
    <dbReference type="NCBI Taxonomy" id="2014872"/>
    <lineage>
        <taxon>Bacteria</taxon>
        <taxon>Bacillati</taxon>
        <taxon>Chloroflexota</taxon>
        <taxon>Ktedonobacteria</taxon>
        <taxon>Ktedonobacterales</taxon>
        <taxon>Dictyobacteraceae</taxon>
        <taxon>Dictyobacter</taxon>
    </lineage>
</organism>
<dbReference type="EMBL" id="BIFS01000001">
    <property type="protein sequence ID" value="GCE21065.1"/>
    <property type="molecule type" value="Genomic_DNA"/>
</dbReference>
<evidence type="ECO:0000313" key="1">
    <source>
        <dbReference type="EMBL" id="GCE21065.1"/>
    </source>
</evidence>
<evidence type="ECO:0000313" key="3">
    <source>
        <dbReference type="Proteomes" id="UP000287188"/>
    </source>
</evidence>
<evidence type="ECO:0000313" key="2">
    <source>
        <dbReference type="EMBL" id="GCE21372.1"/>
    </source>
</evidence>
<keyword evidence="3" id="KW-1185">Reference proteome</keyword>
<dbReference type="EMBL" id="BIFS01000001">
    <property type="protein sequence ID" value="GCE21372.1"/>
    <property type="molecule type" value="Genomic_DNA"/>
</dbReference>
<dbReference type="AlphaFoldDB" id="A0A402AQJ5"/>
<proteinExistence type="predicted"/>
<name>A0A402AQJ5_9CHLR</name>
<dbReference type="Proteomes" id="UP000287188">
    <property type="component" value="Unassembled WGS sequence"/>
</dbReference>
<sequence>MLLSVGLGRAPSNMRGRQAFQARRLLLHLTLGSHPYGEQSRYRHGQPEPFHP</sequence>
<comment type="caution">
    <text evidence="2">The sequence shown here is derived from an EMBL/GenBank/DDBJ whole genome shotgun (WGS) entry which is preliminary data.</text>
</comment>
<reference evidence="3" key="1">
    <citation type="submission" date="2018-12" db="EMBL/GenBank/DDBJ databases">
        <title>Tengunoibacter tsumagoiensis gen. nov., sp. nov., Dictyobacter kobayashii sp. nov., D. alpinus sp. nov., and D. joshuensis sp. nov. and description of Dictyobacteraceae fam. nov. within the order Ktedonobacterales isolated from Tengu-no-mugimeshi.</title>
        <authorList>
            <person name="Wang C.M."/>
            <person name="Zheng Y."/>
            <person name="Sakai Y."/>
            <person name="Toyoda A."/>
            <person name="Minakuchi Y."/>
            <person name="Abe K."/>
            <person name="Yokota A."/>
            <person name="Yabe S."/>
        </authorList>
    </citation>
    <scope>NUCLEOTIDE SEQUENCE [LARGE SCALE GENOMIC DNA]</scope>
    <source>
        <strain evidence="3">Uno11</strain>
    </source>
</reference>
<protein>
    <submittedName>
        <fullName evidence="2">Uncharacterized protein</fullName>
    </submittedName>
</protein>
<gene>
    <name evidence="1" type="ORF">KDK_48650</name>
    <name evidence="2" type="ORF">KDK_51720</name>
</gene>
<reference evidence="2" key="2">
    <citation type="journal article" date="2019" name="Int. J. Syst. Evol. Microbiol.">
        <title>Tengunoibacter tsumagoiensis gen. nov., sp. nov., Dictyobacter kobayashii sp. nov., Dictyobacter alpinus sp. nov., and description of Dictyobacteraceae fam. nov. within the order Ktedonobacterales isolated from Tengu-no-mugimeshi, a soil-like granular mass of micro-organisms, and emended descriptions of the genera Ktedonobacter and Dictyobacter.</title>
        <authorList>
            <person name="Wang C."/>
            <person name="Zheng Y."/>
            <person name="Sakai Y."/>
            <person name="Toyoda A."/>
            <person name="Minakuchi Y."/>
            <person name="Abe K."/>
            <person name="Yokota A."/>
            <person name="Yabe S."/>
        </authorList>
    </citation>
    <scope>NUCLEOTIDE SEQUENCE</scope>
    <source>
        <strain evidence="2">Uno11</strain>
    </source>
</reference>
<accession>A0A402AQJ5</accession>